<evidence type="ECO:0000259" key="1">
    <source>
        <dbReference type="Pfam" id="PF00582"/>
    </source>
</evidence>
<accession>A0A6B3C2M5</accession>
<sequence length="184" mass="19541">MIVYGIPHGADAPGLSLGSRLPAAIRATDHPLVLVPNGHGATHRSGSILLGTDARNPSDGTIDFAFDSARVRDALLHVVYAWSLPSCAAEWPFGVPEADRATWEDHEVQLLADVLGPWREKYPQVAVLEDVVLFTPAQALLHHAGSAALVVVGRKSGTEWGEAVRGVLHEAACPVAVVPAWMTP</sequence>
<gene>
    <name evidence="2" type="ORF">G3I71_35760</name>
</gene>
<dbReference type="Pfam" id="PF00582">
    <property type="entry name" value="Usp"/>
    <property type="match status" value="1"/>
</dbReference>
<name>A0A6B3C2M5_9ACTN</name>
<feature type="domain" description="UspA" evidence="1">
    <location>
        <begin position="47"/>
        <end position="179"/>
    </location>
</feature>
<organism evidence="2">
    <name type="scientific">Streptomyces sp. SID12501</name>
    <dbReference type="NCBI Taxonomy" id="2706042"/>
    <lineage>
        <taxon>Bacteria</taxon>
        <taxon>Bacillati</taxon>
        <taxon>Actinomycetota</taxon>
        <taxon>Actinomycetes</taxon>
        <taxon>Kitasatosporales</taxon>
        <taxon>Streptomycetaceae</taxon>
        <taxon>Streptomyces</taxon>
    </lineage>
</organism>
<dbReference type="EMBL" id="JAAGLU010000038">
    <property type="protein sequence ID" value="NEC91041.1"/>
    <property type="molecule type" value="Genomic_DNA"/>
</dbReference>
<dbReference type="InterPro" id="IPR014729">
    <property type="entry name" value="Rossmann-like_a/b/a_fold"/>
</dbReference>
<reference evidence="2" key="1">
    <citation type="submission" date="2020-01" db="EMBL/GenBank/DDBJ databases">
        <title>Insect and environment-associated Actinomycetes.</title>
        <authorList>
            <person name="Currrie C."/>
            <person name="Chevrette M."/>
            <person name="Carlson C."/>
            <person name="Stubbendieck R."/>
            <person name="Wendt-Pienkowski E."/>
        </authorList>
    </citation>
    <scope>NUCLEOTIDE SEQUENCE</scope>
    <source>
        <strain evidence="2">SID12501</strain>
    </source>
</reference>
<dbReference type="Gene3D" id="3.40.50.620">
    <property type="entry name" value="HUPs"/>
    <property type="match status" value="1"/>
</dbReference>
<proteinExistence type="predicted"/>
<comment type="caution">
    <text evidence="2">The sequence shown here is derived from an EMBL/GenBank/DDBJ whole genome shotgun (WGS) entry which is preliminary data.</text>
</comment>
<dbReference type="SUPFAM" id="SSF52402">
    <property type="entry name" value="Adenine nucleotide alpha hydrolases-like"/>
    <property type="match status" value="1"/>
</dbReference>
<protein>
    <submittedName>
        <fullName evidence="2">Universal stress protein</fullName>
    </submittedName>
</protein>
<dbReference type="InterPro" id="IPR006016">
    <property type="entry name" value="UspA"/>
</dbReference>
<evidence type="ECO:0000313" key="2">
    <source>
        <dbReference type="EMBL" id="NEC91041.1"/>
    </source>
</evidence>
<dbReference type="AlphaFoldDB" id="A0A6B3C2M5"/>